<dbReference type="InterPro" id="IPR005158">
    <property type="entry name" value="BTAD"/>
</dbReference>
<dbReference type="InterPro" id="IPR052196">
    <property type="entry name" value="Bact_Kbp"/>
</dbReference>
<protein>
    <recommendedName>
        <fullName evidence="3">LysM domain-containing protein</fullName>
    </recommendedName>
</protein>
<dbReference type="EMBL" id="JFBM01000024">
    <property type="protein sequence ID" value="KFU78433.1"/>
    <property type="molecule type" value="Genomic_DNA"/>
</dbReference>
<dbReference type="RefSeq" id="WP_091598871.1">
    <property type="nucleotide sequence ID" value="NZ_JFBM01000024.1"/>
</dbReference>
<feature type="transmembrane region" description="Helical" evidence="2">
    <location>
        <begin position="338"/>
        <end position="359"/>
    </location>
</feature>
<feature type="compositionally biased region" description="Basic residues" evidence="1">
    <location>
        <begin position="365"/>
        <end position="377"/>
    </location>
</feature>
<keyword evidence="5" id="KW-1185">Reference proteome</keyword>
<comment type="caution">
    <text evidence="4">The sequence shown here is derived from an EMBL/GenBank/DDBJ whole genome shotgun (WGS) entry which is preliminary data.</text>
</comment>
<dbReference type="PANTHER" id="PTHR34700">
    <property type="entry name" value="POTASSIUM BINDING PROTEIN KBP"/>
    <property type="match status" value="1"/>
</dbReference>
<dbReference type="PROSITE" id="PS51782">
    <property type="entry name" value="LYSM"/>
    <property type="match status" value="1"/>
</dbReference>
<dbReference type="Proteomes" id="UP000256220">
    <property type="component" value="Unassembled WGS sequence"/>
</dbReference>
<feature type="compositionally biased region" description="Basic and acidic residues" evidence="1">
    <location>
        <begin position="134"/>
        <end position="144"/>
    </location>
</feature>
<feature type="compositionally biased region" description="Low complexity" evidence="1">
    <location>
        <begin position="120"/>
        <end position="130"/>
    </location>
</feature>
<accession>A0A2P2FNX7</accession>
<keyword evidence="2" id="KW-0472">Membrane</keyword>
<feature type="region of interest" description="Disordered" evidence="1">
    <location>
        <begin position="120"/>
        <end position="149"/>
    </location>
</feature>
<keyword evidence="2" id="KW-1133">Transmembrane helix</keyword>
<dbReference type="PANTHER" id="PTHR34700:SF4">
    <property type="entry name" value="PHAGE-LIKE ELEMENT PBSX PROTEIN XKDP"/>
    <property type="match status" value="1"/>
</dbReference>
<dbReference type="Pfam" id="PF01476">
    <property type="entry name" value="LysM"/>
    <property type="match status" value="2"/>
</dbReference>
<evidence type="ECO:0000313" key="4">
    <source>
        <dbReference type="EMBL" id="KFU78433.1"/>
    </source>
</evidence>
<feature type="region of interest" description="Disordered" evidence="1">
    <location>
        <begin position="365"/>
        <end position="390"/>
    </location>
</feature>
<dbReference type="InterPro" id="IPR018392">
    <property type="entry name" value="LysM"/>
</dbReference>
<dbReference type="SMART" id="SM01043">
    <property type="entry name" value="BTAD"/>
    <property type="match status" value="1"/>
</dbReference>
<feature type="transmembrane region" description="Helical" evidence="2">
    <location>
        <begin position="7"/>
        <end position="28"/>
    </location>
</feature>
<feature type="domain" description="LysM" evidence="3">
    <location>
        <begin position="213"/>
        <end position="269"/>
    </location>
</feature>
<dbReference type="Gene3D" id="1.25.40.10">
    <property type="entry name" value="Tetratricopeptide repeat domain"/>
    <property type="match status" value="1"/>
</dbReference>
<evidence type="ECO:0000313" key="5">
    <source>
        <dbReference type="Proteomes" id="UP000256220"/>
    </source>
</evidence>
<dbReference type="InterPro" id="IPR036779">
    <property type="entry name" value="LysM_dom_sf"/>
</dbReference>
<dbReference type="CDD" id="cd00118">
    <property type="entry name" value="LysM"/>
    <property type="match status" value="2"/>
</dbReference>
<feature type="region of interest" description="Disordered" evidence="1">
    <location>
        <begin position="276"/>
        <end position="331"/>
    </location>
</feature>
<reference evidence="4 5" key="1">
    <citation type="journal article" date="2014" name="Genome Announc.">
        <title>Draft Genome Sequence of Amycolatopsis lurida NRRL 2430, Producer of the Glycopeptide Family Antibiotic Ristocetin.</title>
        <authorList>
            <person name="Kwun M.J."/>
            <person name="Hong H.J."/>
        </authorList>
    </citation>
    <scope>NUCLEOTIDE SEQUENCE [LARGE SCALE GENOMIC DNA]</scope>
    <source>
        <strain evidence="4 5">NRRL 2430</strain>
    </source>
</reference>
<dbReference type="InterPro" id="IPR011990">
    <property type="entry name" value="TPR-like_helical_dom_sf"/>
</dbReference>
<evidence type="ECO:0000256" key="1">
    <source>
        <dbReference type="SAM" id="MobiDB-lite"/>
    </source>
</evidence>
<gene>
    <name evidence="4" type="ORF">BB31_24985</name>
</gene>
<dbReference type="Gene3D" id="3.10.350.10">
    <property type="entry name" value="LysM domain"/>
    <property type="match status" value="2"/>
</dbReference>
<dbReference type="SUPFAM" id="SSF48452">
    <property type="entry name" value="TPR-like"/>
    <property type="match status" value="1"/>
</dbReference>
<feature type="compositionally biased region" description="Pro residues" evidence="1">
    <location>
        <begin position="310"/>
        <end position="326"/>
    </location>
</feature>
<evidence type="ECO:0000256" key="2">
    <source>
        <dbReference type="SAM" id="Phobius"/>
    </source>
</evidence>
<sequence length="901" mass="96484">MRSLPRILLGILGLVLLVVGPPLLLWTFRSVFLPDHVPAIHEVVGWITERDSGQVFLLVVAVAGVIAWLELVVAVVLECVALARGMAAPRLPGFRWAQRLVAGVLFGLLVGTTAAEASQPAAPPSIIAPQVSDQRSHQTTDKAEPSPVGGYTVVPGDSLMRIAAEQLGDESRYQEIFDLNQGRRQADGEVLRSIDLIKPGWRLALPAEPPQCVEVVVDAGDTLTQIARKHLGSAARYVEIFELNRGRPLPGGHILASPDLIYPGDVLQLPAAATPGHGGGAGAGGPVSAEVAPPGCGPEAAPPAARAPEPNTPLPEQAPPPTPAPAPIEVASDSNDSVVPLAAIGLGGLLAAGILTVLARRRMLAQRRRRPRQRIRRPPPTDLETALRKAEEPATAEALDLALRRLAYRVREKGTSLPIVRSAVVGGRGMVLYPQGHRESFTDSLEADELARIPAPYPALVTVGHDSRRDLVMVNLAEIGTITLDGTVDEVEPVLLAIAWELMTSAWSMPVPVTLVGFGRSTAAHNPDRFRHFTSVDEFSEAETSPTGVVLSTEAFDVEQHACLAAVVAADVSVSDGWRLDVSAKSTLVDDLGIEVELQRLTVEQAEELIATLIAEVDAEQVPAGEYLDVPFVPPSTTGPELRLLGPVGLHNVDPANVEGKKINRLTELAAFLLLHPGATADEISRQLGTDTRPWSPATRQGYISRLRTWLGHDENGDLYLPNIEANGGGYSLSTSMNSDWHRFRQLASPGLNHDDSDRRARLEAALELVTGMPFSNIGSGRYAWNSWHQREMIDAIVDVAHTLAESCQQSGDLPAARRAIVRGLLAEPVSELLYRDLLRVEHRAGNPAAVKATADKLADIAVALDVDLDEETAVLVDTLLGPGEGRLTRDLPCTQPNTPR</sequence>
<name>A0A2P2FNX7_AMYLU</name>
<proteinExistence type="predicted"/>
<dbReference type="SMART" id="SM00257">
    <property type="entry name" value="LysM"/>
    <property type="match status" value="2"/>
</dbReference>
<dbReference type="AlphaFoldDB" id="A0A2P2FNX7"/>
<feature type="transmembrane region" description="Helical" evidence="2">
    <location>
        <begin position="55"/>
        <end position="84"/>
    </location>
</feature>
<evidence type="ECO:0000259" key="3">
    <source>
        <dbReference type="PROSITE" id="PS51782"/>
    </source>
</evidence>
<feature type="compositionally biased region" description="Gly residues" evidence="1">
    <location>
        <begin position="276"/>
        <end position="285"/>
    </location>
</feature>
<feature type="compositionally biased region" description="Low complexity" evidence="1">
    <location>
        <begin position="286"/>
        <end position="309"/>
    </location>
</feature>
<organism evidence="4 5">
    <name type="scientific">Amycolatopsis lurida NRRL 2430</name>
    <dbReference type="NCBI Taxonomy" id="1460371"/>
    <lineage>
        <taxon>Bacteria</taxon>
        <taxon>Bacillati</taxon>
        <taxon>Actinomycetota</taxon>
        <taxon>Actinomycetes</taxon>
        <taxon>Pseudonocardiales</taxon>
        <taxon>Pseudonocardiaceae</taxon>
        <taxon>Amycolatopsis</taxon>
    </lineage>
</organism>
<keyword evidence="2" id="KW-0812">Transmembrane</keyword>